<dbReference type="InterPro" id="IPR055235">
    <property type="entry name" value="ASD1_cat"/>
</dbReference>
<dbReference type="EC" id="3.2.1.55" evidence="4"/>
<dbReference type="EMBL" id="WMBE01000001">
    <property type="protein sequence ID" value="MDG0866326.1"/>
    <property type="molecule type" value="Genomic_DNA"/>
</dbReference>
<dbReference type="Pfam" id="PF22848">
    <property type="entry name" value="ASD1_dom"/>
    <property type="match status" value="1"/>
</dbReference>
<evidence type="ECO:0000313" key="9">
    <source>
        <dbReference type="EMBL" id="MDG0866326.1"/>
    </source>
</evidence>
<dbReference type="CDD" id="cd06464">
    <property type="entry name" value="ACD_sHsps-like"/>
    <property type="match status" value="1"/>
</dbReference>
<name>A0ABD4XQB3_9CHLR</name>
<protein>
    <recommendedName>
        <fullName evidence="4">non-reducing end alpha-L-arabinofuranosidase</fullName>
        <ecNumber evidence="4">3.2.1.55</ecNumber>
    </recommendedName>
</protein>
<evidence type="ECO:0000313" key="10">
    <source>
        <dbReference type="Proteomes" id="UP001321249"/>
    </source>
</evidence>
<dbReference type="AlphaFoldDB" id="A0ABD4XQB3"/>
<comment type="catalytic activity">
    <reaction evidence="1">
        <text>Hydrolysis of terminal non-reducing alpha-L-arabinofuranoside residues in alpha-L-arabinosides.</text>
        <dbReference type="EC" id="3.2.1.55"/>
    </reaction>
</comment>
<evidence type="ECO:0000256" key="2">
    <source>
        <dbReference type="ARBA" id="ARBA00007186"/>
    </source>
</evidence>
<comment type="subunit">
    <text evidence="3">Homohexamer; trimer of dimers.</text>
</comment>
<evidence type="ECO:0000256" key="1">
    <source>
        <dbReference type="ARBA" id="ARBA00001462"/>
    </source>
</evidence>
<dbReference type="SMART" id="SM00813">
    <property type="entry name" value="Alpha-L-AF_C"/>
    <property type="match status" value="1"/>
</dbReference>
<accession>A0ABD4XQB3</accession>
<dbReference type="PANTHER" id="PTHR43576:SF3">
    <property type="entry name" value="ALPHA-L-ARABINOFURANOSIDASE C"/>
    <property type="match status" value="1"/>
</dbReference>
<dbReference type="GO" id="GO:0046556">
    <property type="term" value="F:alpha-L-arabinofuranosidase activity"/>
    <property type="evidence" value="ECO:0007669"/>
    <property type="project" value="UniProtKB-EC"/>
</dbReference>
<evidence type="ECO:0000256" key="7">
    <source>
        <dbReference type="ARBA" id="ARBA00023295"/>
    </source>
</evidence>
<dbReference type="SUPFAM" id="SSF51445">
    <property type="entry name" value="(Trans)glycosidases"/>
    <property type="match status" value="1"/>
</dbReference>
<gene>
    <name evidence="9" type="ORF">GKO46_04465</name>
</gene>
<evidence type="ECO:0000256" key="4">
    <source>
        <dbReference type="ARBA" id="ARBA00012670"/>
    </source>
</evidence>
<dbReference type="Pfam" id="PF06964">
    <property type="entry name" value="Alpha-L-AF_C"/>
    <property type="match status" value="1"/>
</dbReference>
<dbReference type="Gene3D" id="3.20.20.80">
    <property type="entry name" value="Glycosidases"/>
    <property type="match status" value="1"/>
</dbReference>
<dbReference type="SUPFAM" id="SSF51011">
    <property type="entry name" value="Glycosyl hydrolase domain"/>
    <property type="match status" value="1"/>
</dbReference>
<keyword evidence="6" id="KW-0119">Carbohydrate metabolism</keyword>
<comment type="caution">
    <text evidence="9">The sequence shown here is derived from an EMBL/GenBank/DDBJ whole genome shotgun (WGS) entry which is preliminary data.</text>
</comment>
<dbReference type="PANTHER" id="PTHR43576">
    <property type="entry name" value="ALPHA-L-ARABINOFURANOSIDASE C-RELATED"/>
    <property type="match status" value="1"/>
</dbReference>
<organism evidence="9 10">
    <name type="scientific">Candidatus Lucifugimonas marina</name>
    <dbReference type="NCBI Taxonomy" id="3038979"/>
    <lineage>
        <taxon>Bacteria</taxon>
        <taxon>Bacillati</taxon>
        <taxon>Chloroflexota</taxon>
        <taxon>Dehalococcoidia</taxon>
        <taxon>SAR202 cluster</taxon>
        <taxon>Candidatus Lucifugimonadales</taxon>
        <taxon>Candidatus Lucifugimonadaceae</taxon>
        <taxon>Candidatus Lucifugimonas</taxon>
    </lineage>
</organism>
<reference evidence="9 10" key="1">
    <citation type="submission" date="2019-11" db="EMBL/GenBank/DDBJ databases">
        <authorList>
            <person name="Cho J.-C."/>
        </authorList>
    </citation>
    <scope>NUCLEOTIDE SEQUENCE [LARGE SCALE GENOMIC DNA]</scope>
    <source>
        <strain evidence="9 10">JH702</strain>
    </source>
</reference>
<evidence type="ECO:0000259" key="8">
    <source>
        <dbReference type="SMART" id="SM00813"/>
    </source>
</evidence>
<keyword evidence="7" id="KW-0326">Glycosidase</keyword>
<evidence type="ECO:0000256" key="6">
    <source>
        <dbReference type="ARBA" id="ARBA00023277"/>
    </source>
</evidence>
<feature type="domain" description="Alpha-L-arabinofuranosidase C-terminal" evidence="8">
    <location>
        <begin position="288"/>
        <end position="487"/>
    </location>
</feature>
<evidence type="ECO:0000256" key="3">
    <source>
        <dbReference type="ARBA" id="ARBA00011165"/>
    </source>
</evidence>
<sequence length="497" mass="54820">MEARVVLNTSFNTGQIDPRIFSGFLEHLGRSIYEGVYDPESDLTDDDGIRTDVAEAMTGMDMPYVRYPGGNFVSNYDWRDGVGPNRQPFPDFSWKTTDPNTFGTDEFMKWCKLVGTEPMMAVNLGTLGPAEAAALVEYCNLNTDTRWAQARRDNGSPEPHAVKMWCLGNEMDGPWQAGHMPAEQYALKARNAARLMRGLDPSIELIAAGSSGRQMETYLEWDRTVLETCWDDIEFISAHRYSSNAANNTPEFLAEGVVIDSILDDYAGLIAYVKGVKQSDRDVHVSFDEWNVWYKERGGVAQDGKWDTSPALLEEVYNLEDALVCAQYMNSFIRRADVVKVACLAQLVNVIAAVLTRTDGMLKQSIYYPFALYSKHATGISLTPAVHGDTYDAGERSEVEFIDASASFDEASGELALFIVNRSVDQDSTVTIDLSDRTITGAGTVQILTGDHPKLANTWEQPENVVPSTGTSQLENGVLTIDVPKLGMAVVSGVTTE</sequence>
<dbReference type="InterPro" id="IPR010720">
    <property type="entry name" value="Alpha-L-AF_C"/>
</dbReference>
<dbReference type="InterPro" id="IPR013780">
    <property type="entry name" value="Glyco_hydro_b"/>
</dbReference>
<dbReference type="InterPro" id="IPR017853">
    <property type="entry name" value="GH"/>
</dbReference>
<dbReference type="Proteomes" id="UP001321249">
    <property type="component" value="Unassembled WGS sequence"/>
</dbReference>
<comment type="similarity">
    <text evidence="2">Belongs to the glycosyl hydrolase 51 family.</text>
</comment>
<evidence type="ECO:0000256" key="5">
    <source>
        <dbReference type="ARBA" id="ARBA00022801"/>
    </source>
</evidence>
<dbReference type="RefSeq" id="WP_342822237.1">
    <property type="nucleotide sequence ID" value="NZ_CP046146.1"/>
</dbReference>
<dbReference type="Gene3D" id="2.60.40.1180">
    <property type="entry name" value="Golgi alpha-mannosidase II"/>
    <property type="match status" value="1"/>
</dbReference>
<keyword evidence="5" id="KW-0378">Hydrolase</keyword>
<proteinExistence type="inferred from homology"/>